<accession>M1PW01</accession>
<evidence type="ECO:0000313" key="1">
    <source>
        <dbReference type="EMBL" id="AGF93344.1"/>
    </source>
</evidence>
<protein>
    <submittedName>
        <fullName evidence="1">Uncharacterized protein</fullName>
    </submittedName>
</protein>
<gene>
    <name evidence="1" type="ORF">FLSS-23_0009</name>
</gene>
<sequence>MCKYKYGENKCAHPKNIALECVGEDKCQYVEEVGSKMREDSKTPDLDFETYEQEEAQEDTCPMTECGIYCKKYNRFYCAGRENCETKQEYMKHMKEFGGIDIEKDFPEE</sequence>
<proteinExistence type="predicted"/>
<dbReference type="AlphaFoldDB" id="M1PW01"/>
<dbReference type="EMBL" id="JX684089">
    <property type="protein sequence ID" value="AGF93344.1"/>
    <property type="molecule type" value="Genomic_DNA"/>
</dbReference>
<name>M1PW01_9ZZZZ</name>
<reference evidence="1" key="1">
    <citation type="journal article" date="2013" name="Syst. Appl. Microbiol.">
        <title>New insights into the archaeal diversity of a hypersaline microbial mat obtained by a metagenomic approach.</title>
        <authorList>
            <person name="Lopez-Lopez A."/>
            <person name="Richter M."/>
            <person name="Pena A."/>
            <person name="Tamames J."/>
            <person name="Rossello-Mora R."/>
        </authorList>
    </citation>
    <scope>NUCLEOTIDE SEQUENCE</scope>
</reference>
<organism evidence="1">
    <name type="scientific">uncultured organism</name>
    <dbReference type="NCBI Taxonomy" id="155900"/>
    <lineage>
        <taxon>unclassified sequences</taxon>
        <taxon>environmental samples</taxon>
    </lineage>
</organism>